<feature type="compositionally biased region" description="Basic and acidic residues" evidence="1">
    <location>
        <begin position="57"/>
        <end position="66"/>
    </location>
</feature>
<proteinExistence type="predicted"/>
<accession>A0A9P4LSC1</accession>
<dbReference type="EMBL" id="ML978165">
    <property type="protein sequence ID" value="KAF2033614.1"/>
    <property type="molecule type" value="Genomic_DNA"/>
</dbReference>
<feature type="region of interest" description="Disordered" evidence="1">
    <location>
        <begin position="1"/>
        <end position="79"/>
    </location>
</feature>
<evidence type="ECO:0000256" key="1">
    <source>
        <dbReference type="SAM" id="MobiDB-lite"/>
    </source>
</evidence>
<keyword evidence="3" id="KW-1185">Reference proteome</keyword>
<reference evidence="2" key="1">
    <citation type="journal article" date="2020" name="Stud. Mycol.">
        <title>101 Dothideomycetes genomes: a test case for predicting lifestyles and emergence of pathogens.</title>
        <authorList>
            <person name="Haridas S."/>
            <person name="Albert R."/>
            <person name="Binder M."/>
            <person name="Bloem J."/>
            <person name="Labutti K."/>
            <person name="Salamov A."/>
            <person name="Andreopoulos B."/>
            <person name="Baker S."/>
            <person name="Barry K."/>
            <person name="Bills G."/>
            <person name="Bluhm B."/>
            <person name="Cannon C."/>
            <person name="Castanera R."/>
            <person name="Culley D."/>
            <person name="Daum C."/>
            <person name="Ezra D."/>
            <person name="Gonzalez J."/>
            <person name="Henrissat B."/>
            <person name="Kuo A."/>
            <person name="Liang C."/>
            <person name="Lipzen A."/>
            <person name="Lutzoni F."/>
            <person name="Magnuson J."/>
            <person name="Mondo S."/>
            <person name="Nolan M."/>
            <person name="Ohm R."/>
            <person name="Pangilinan J."/>
            <person name="Park H.-J."/>
            <person name="Ramirez L."/>
            <person name="Alfaro M."/>
            <person name="Sun H."/>
            <person name="Tritt A."/>
            <person name="Yoshinaga Y."/>
            <person name="Zwiers L.-H."/>
            <person name="Turgeon B."/>
            <person name="Goodwin S."/>
            <person name="Spatafora J."/>
            <person name="Crous P."/>
            <person name="Grigoriev I."/>
        </authorList>
    </citation>
    <scope>NUCLEOTIDE SEQUENCE</scope>
    <source>
        <strain evidence="2">CBS 110217</strain>
    </source>
</reference>
<dbReference type="Proteomes" id="UP000799777">
    <property type="component" value="Unassembled WGS sequence"/>
</dbReference>
<evidence type="ECO:0000313" key="2">
    <source>
        <dbReference type="EMBL" id="KAF2033614.1"/>
    </source>
</evidence>
<dbReference type="AlphaFoldDB" id="A0A9P4LSC1"/>
<name>A0A9P4LSC1_9PLEO</name>
<feature type="compositionally biased region" description="Polar residues" evidence="1">
    <location>
        <begin position="10"/>
        <end position="47"/>
    </location>
</feature>
<protein>
    <submittedName>
        <fullName evidence="2">Uncharacterized protein</fullName>
    </submittedName>
</protein>
<comment type="caution">
    <text evidence="2">The sequence shown here is derived from an EMBL/GenBank/DDBJ whole genome shotgun (WGS) entry which is preliminary data.</text>
</comment>
<feature type="compositionally biased region" description="Basic and acidic residues" evidence="1">
    <location>
        <begin position="101"/>
        <end position="112"/>
    </location>
</feature>
<organism evidence="2 3">
    <name type="scientific">Setomelanomma holmii</name>
    <dbReference type="NCBI Taxonomy" id="210430"/>
    <lineage>
        <taxon>Eukaryota</taxon>
        <taxon>Fungi</taxon>
        <taxon>Dikarya</taxon>
        <taxon>Ascomycota</taxon>
        <taxon>Pezizomycotina</taxon>
        <taxon>Dothideomycetes</taxon>
        <taxon>Pleosporomycetidae</taxon>
        <taxon>Pleosporales</taxon>
        <taxon>Pleosporineae</taxon>
        <taxon>Phaeosphaeriaceae</taxon>
        <taxon>Setomelanomma</taxon>
    </lineage>
</organism>
<feature type="region of interest" description="Disordered" evidence="1">
    <location>
        <begin position="91"/>
        <end position="112"/>
    </location>
</feature>
<sequence>MDHYPEVNVSERQCSSRSDSNASSIKKVGQQHSQNTKTNNSQLSAPQYESFPPPDDTAEKRLDRNDSANSVSVAHDDDAKLHHLEAECNEYMDAPPPYSEKQYEGKSEDEQTKMRMSDYAKELKRMMGRQLVKGLKTGGSDTIKSP</sequence>
<evidence type="ECO:0000313" key="3">
    <source>
        <dbReference type="Proteomes" id="UP000799777"/>
    </source>
</evidence>
<gene>
    <name evidence="2" type="ORF">EK21DRAFT_108748</name>
</gene>
<dbReference type="OrthoDB" id="3772124at2759"/>